<dbReference type="Proteomes" id="UP001241072">
    <property type="component" value="Unassembled WGS sequence"/>
</dbReference>
<keyword evidence="1" id="KW-0812">Transmembrane</keyword>
<comment type="caution">
    <text evidence="2">The sequence shown here is derived from an EMBL/GenBank/DDBJ whole genome shotgun (WGS) entry which is preliminary data.</text>
</comment>
<evidence type="ECO:0000256" key="1">
    <source>
        <dbReference type="SAM" id="Phobius"/>
    </source>
</evidence>
<proteinExistence type="predicted"/>
<organism evidence="2 3">
    <name type="scientific">Antiquaquibacter soli</name>
    <dbReference type="NCBI Taxonomy" id="3064523"/>
    <lineage>
        <taxon>Bacteria</taxon>
        <taxon>Bacillati</taxon>
        <taxon>Actinomycetota</taxon>
        <taxon>Actinomycetes</taxon>
        <taxon>Micrococcales</taxon>
        <taxon>Microbacteriaceae</taxon>
        <taxon>Antiquaquibacter</taxon>
    </lineage>
</organism>
<evidence type="ECO:0000313" key="3">
    <source>
        <dbReference type="Proteomes" id="UP001241072"/>
    </source>
</evidence>
<feature type="transmembrane region" description="Helical" evidence="1">
    <location>
        <begin position="91"/>
        <end position="113"/>
    </location>
</feature>
<reference evidence="2 3" key="1">
    <citation type="submission" date="2023-07" db="EMBL/GenBank/DDBJ databases">
        <title>Protaetiibacter sp. nov WY-16 isolated from soil.</title>
        <authorList>
            <person name="Liu B."/>
            <person name="Wan Y."/>
        </authorList>
    </citation>
    <scope>NUCLEOTIDE SEQUENCE [LARGE SCALE GENOMIC DNA]</scope>
    <source>
        <strain evidence="2 3">WY-16</strain>
    </source>
</reference>
<dbReference type="RefSeq" id="WP_305003189.1">
    <property type="nucleotide sequence ID" value="NZ_JAUQUB010000002.1"/>
</dbReference>
<sequence>MDEPDLMSARAEVQRTDRTGTIWFAAALVAVTLFVASLVLSGWRPSLLPAGAAVAWWIGFALAALGLAGIGYAGCPIYWGNVEVAHWQKSVAIRAGLVLFLIGGVTVVVSMLAG</sequence>
<feature type="transmembrane region" description="Helical" evidence="1">
    <location>
        <begin position="55"/>
        <end position="79"/>
    </location>
</feature>
<keyword evidence="3" id="KW-1185">Reference proteome</keyword>
<keyword evidence="1" id="KW-1133">Transmembrane helix</keyword>
<evidence type="ECO:0000313" key="2">
    <source>
        <dbReference type="EMBL" id="MDO7882756.1"/>
    </source>
</evidence>
<name>A0ABT9BP03_9MICO</name>
<accession>A0ABT9BP03</accession>
<dbReference type="EMBL" id="JAUQUB010000002">
    <property type="protein sequence ID" value="MDO7882756.1"/>
    <property type="molecule type" value="Genomic_DNA"/>
</dbReference>
<keyword evidence="1" id="KW-0472">Membrane</keyword>
<protein>
    <submittedName>
        <fullName evidence="2">Uncharacterized protein</fullName>
    </submittedName>
</protein>
<feature type="transmembrane region" description="Helical" evidence="1">
    <location>
        <begin position="21"/>
        <end position="43"/>
    </location>
</feature>
<gene>
    <name evidence="2" type="ORF">Q5716_11020</name>
</gene>